<evidence type="ECO:0000256" key="4">
    <source>
        <dbReference type="ARBA" id="ARBA00023002"/>
    </source>
</evidence>
<dbReference type="GO" id="GO:0005739">
    <property type="term" value="C:mitochondrion"/>
    <property type="evidence" value="ECO:0007669"/>
    <property type="project" value="UniProtKB-SubCell"/>
</dbReference>
<comment type="subcellular location">
    <subcellularLocation>
        <location evidence="1">Mitochondrion</location>
    </subcellularLocation>
</comment>
<evidence type="ECO:0000259" key="6">
    <source>
        <dbReference type="SMART" id="SM00829"/>
    </source>
</evidence>
<evidence type="ECO:0000313" key="8">
    <source>
        <dbReference type="Proteomes" id="UP000747542"/>
    </source>
</evidence>
<dbReference type="GO" id="GO:0016491">
    <property type="term" value="F:oxidoreductase activity"/>
    <property type="evidence" value="ECO:0007669"/>
    <property type="project" value="UniProtKB-KW"/>
</dbReference>
<dbReference type="PANTHER" id="PTHR11695:SF294">
    <property type="entry name" value="RETICULON-4-INTERACTING PROTEIN 1, MITOCHONDRIAL"/>
    <property type="match status" value="1"/>
</dbReference>
<dbReference type="Pfam" id="PF13602">
    <property type="entry name" value="ADH_zinc_N_2"/>
    <property type="match status" value="1"/>
</dbReference>
<dbReference type="InterPro" id="IPR013154">
    <property type="entry name" value="ADH-like_N"/>
</dbReference>
<evidence type="ECO:0000256" key="3">
    <source>
        <dbReference type="ARBA" id="ARBA00022946"/>
    </source>
</evidence>
<sequence length="412" mass="44539">MNLLYPIRRLPTLCENVGAKKSLHKTPSSWRRGFSVSCRKSSLQPEEAEAVGELRMRAWQTTGYDGVDGLLLGSVRVPPILLPRDVLVRVQAASVNPIDTAIINGYGGEVLNMMRTLGRLEQGILDDNQMEFPLTAGRDFAGEVVSVGQDVKSLAVSDRVFGVVSPQRQGSHAEFVTTAASNVCLMPNNINAEEAASVPYAALTAWSAVMVTGMLTPDAAPRSKVLLLGASGGVGTIICQLLSSWGAQVVGLCSSDALDLVTSLGVEALDYREPTTKDMLIAEGGFDLVINATGEDDLDYMKALKPWKGCSYITLSPPLLRNIDSMGLAAGLFKSARQVLCRNATSLSEGRAYKWAFYMPNPWALNQLAKMLASQRIRPVIDKIFPFTEAPEAYRYVIDGHARGKTVLSLSK</sequence>
<evidence type="ECO:0000313" key="7">
    <source>
        <dbReference type="EMBL" id="KAG7164484.1"/>
    </source>
</evidence>
<reference evidence="7" key="1">
    <citation type="journal article" date="2021" name="Sci. Adv.">
        <title>The American lobster genome reveals insights on longevity, neural, and immune adaptations.</title>
        <authorList>
            <person name="Polinski J.M."/>
            <person name="Zimin A.V."/>
            <person name="Clark K.F."/>
            <person name="Kohn A.B."/>
            <person name="Sadowski N."/>
            <person name="Timp W."/>
            <person name="Ptitsyn A."/>
            <person name="Khanna P."/>
            <person name="Romanova D.Y."/>
            <person name="Williams P."/>
            <person name="Greenwood S.J."/>
            <person name="Moroz L.L."/>
            <person name="Walt D.R."/>
            <person name="Bodnar A.G."/>
        </authorList>
    </citation>
    <scope>NUCLEOTIDE SEQUENCE</scope>
    <source>
        <strain evidence="7">GMGI-L3</strain>
    </source>
</reference>
<dbReference type="Proteomes" id="UP000747542">
    <property type="component" value="Unassembled WGS sequence"/>
</dbReference>
<dbReference type="PANTHER" id="PTHR11695">
    <property type="entry name" value="ALCOHOL DEHYDROGENASE RELATED"/>
    <property type="match status" value="1"/>
</dbReference>
<name>A0A8J5K408_HOMAM</name>
<gene>
    <name evidence="7" type="primary">Rtn4ip1-L1</name>
    <name evidence="7" type="ORF">Hamer_G003693</name>
</gene>
<keyword evidence="5" id="KW-0496">Mitochondrion</keyword>
<dbReference type="InterPro" id="IPR050700">
    <property type="entry name" value="YIM1/Zinc_Alcohol_DH_Fams"/>
</dbReference>
<proteinExistence type="inferred from homology"/>
<keyword evidence="4" id="KW-0560">Oxidoreductase</keyword>
<keyword evidence="3" id="KW-0809">Transit peptide</keyword>
<dbReference type="AlphaFoldDB" id="A0A8J5K408"/>
<dbReference type="OrthoDB" id="48317at2759"/>
<evidence type="ECO:0000256" key="5">
    <source>
        <dbReference type="ARBA" id="ARBA00023128"/>
    </source>
</evidence>
<dbReference type="InterPro" id="IPR020843">
    <property type="entry name" value="ER"/>
</dbReference>
<evidence type="ECO:0000256" key="2">
    <source>
        <dbReference type="ARBA" id="ARBA00010371"/>
    </source>
</evidence>
<dbReference type="EMBL" id="JAHLQT010025476">
    <property type="protein sequence ID" value="KAG7164484.1"/>
    <property type="molecule type" value="Genomic_DNA"/>
</dbReference>
<dbReference type="CDD" id="cd08248">
    <property type="entry name" value="RTN4I1"/>
    <property type="match status" value="1"/>
</dbReference>
<protein>
    <submittedName>
        <fullName evidence="7">Reticulon-4-interacting protein 1-like 1</fullName>
    </submittedName>
</protein>
<comment type="similarity">
    <text evidence="2">Belongs to the zinc-containing alcohol dehydrogenase family. Quinone oxidoreductase subfamily.</text>
</comment>
<dbReference type="FunFam" id="3.40.50.720:FF:000147">
    <property type="entry name" value="Reticulon-4-interacting protein 1 homolog, mitochondrial"/>
    <property type="match status" value="1"/>
</dbReference>
<organism evidence="7 8">
    <name type="scientific">Homarus americanus</name>
    <name type="common">American lobster</name>
    <dbReference type="NCBI Taxonomy" id="6706"/>
    <lineage>
        <taxon>Eukaryota</taxon>
        <taxon>Metazoa</taxon>
        <taxon>Ecdysozoa</taxon>
        <taxon>Arthropoda</taxon>
        <taxon>Crustacea</taxon>
        <taxon>Multicrustacea</taxon>
        <taxon>Malacostraca</taxon>
        <taxon>Eumalacostraca</taxon>
        <taxon>Eucarida</taxon>
        <taxon>Decapoda</taxon>
        <taxon>Pleocyemata</taxon>
        <taxon>Astacidea</taxon>
        <taxon>Nephropoidea</taxon>
        <taxon>Nephropidae</taxon>
        <taxon>Homarus</taxon>
    </lineage>
</organism>
<feature type="domain" description="Enoyl reductase (ER)" evidence="6">
    <location>
        <begin position="66"/>
        <end position="408"/>
    </location>
</feature>
<accession>A0A8J5K408</accession>
<dbReference type="SMART" id="SM00829">
    <property type="entry name" value="PKS_ER"/>
    <property type="match status" value="1"/>
</dbReference>
<evidence type="ECO:0000256" key="1">
    <source>
        <dbReference type="ARBA" id="ARBA00004173"/>
    </source>
</evidence>
<comment type="caution">
    <text evidence="7">The sequence shown here is derived from an EMBL/GenBank/DDBJ whole genome shotgun (WGS) entry which is preliminary data.</text>
</comment>
<keyword evidence="8" id="KW-1185">Reference proteome</keyword>
<dbReference type="InterPro" id="IPR037397">
    <property type="entry name" value="RTN4IP1"/>
</dbReference>
<dbReference type="Pfam" id="PF08240">
    <property type="entry name" value="ADH_N"/>
    <property type="match status" value="1"/>
</dbReference>